<name>A0ABQ8S7X1_PERAM</name>
<reference evidence="3 4" key="1">
    <citation type="journal article" date="2022" name="Allergy">
        <title>Genome assembly and annotation of Periplaneta americana reveal a comprehensive cockroach allergen profile.</title>
        <authorList>
            <person name="Wang L."/>
            <person name="Xiong Q."/>
            <person name="Saelim N."/>
            <person name="Wang L."/>
            <person name="Nong W."/>
            <person name="Wan A.T."/>
            <person name="Shi M."/>
            <person name="Liu X."/>
            <person name="Cao Q."/>
            <person name="Hui J.H.L."/>
            <person name="Sookrung N."/>
            <person name="Leung T.F."/>
            <person name="Tungtrongchitr A."/>
            <person name="Tsui S.K.W."/>
        </authorList>
    </citation>
    <scope>NUCLEOTIDE SEQUENCE [LARGE SCALE GENOMIC DNA]</scope>
    <source>
        <strain evidence="3">PWHHKU_190912</strain>
    </source>
</reference>
<protein>
    <submittedName>
        <fullName evidence="3">Uncharacterized protein</fullName>
    </submittedName>
</protein>
<gene>
    <name evidence="3" type="ORF">ANN_22245</name>
</gene>
<feature type="compositionally biased region" description="Polar residues" evidence="1">
    <location>
        <begin position="289"/>
        <end position="351"/>
    </location>
</feature>
<feature type="compositionally biased region" description="Polar residues" evidence="1">
    <location>
        <begin position="369"/>
        <end position="378"/>
    </location>
</feature>
<dbReference type="Proteomes" id="UP001148838">
    <property type="component" value="Unassembled WGS sequence"/>
</dbReference>
<evidence type="ECO:0000313" key="3">
    <source>
        <dbReference type="EMBL" id="KAJ4430037.1"/>
    </source>
</evidence>
<feature type="signal peptide" evidence="2">
    <location>
        <begin position="1"/>
        <end position="35"/>
    </location>
</feature>
<keyword evidence="2" id="KW-0732">Signal</keyword>
<accession>A0ABQ8S7X1</accession>
<keyword evidence="4" id="KW-1185">Reference proteome</keyword>
<comment type="caution">
    <text evidence="3">The sequence shown here is derived from an EMBL/GenBank/DDBJ whole genome shotgun (WGS) entry which is preliminary data.</text>
</comment>
<proteinExistence type="predicted"/>
<feature type="region of interest" description="Disordered" evidence="1">
    <location>
        <begin position="121"/>
        <end position="145"/>
    </location>
</feature>
<organism evidence="3 4">
    <name type="scientific">Periplaneta americana</name>
    <name type="common">American cockroach</name>
    <name type="synonym">Blatta americana</name>
    <dbReference type="NCBI Taxonomy" id="6978"/>
    <lineage>
        <taxon>Eukaryota</taxon>
        <taxon>Metazoa</taxon>
        <taxon>Ecdysozoa</taxon>
        <taxon>Arthropoda</taxon>
        <taxon>Hexapoda</taxon>
        <taxon>Insecta</taxon>
        <taxon>Pterygota</taxon>
        <taxon>Neoptera</taxon>
        <taxon>Polyneoptera</taxon>
        <taxon>Dictyoptera</taxon>
        <taxon>Blattodea</taxon>
        <taxon>Blattoidea</taxon>
        <taxon>Blattidae</taxon>
        <taxon>Blattinae</taxon>
        <taxon>Periplaneta</taxon>
    </lineage>
</organism>
<dbReference type="EMBL" id="JAJSOF020000033">
    <property type="protein sequence ID" value="KAJ4430037.1"/>
    <property type="molecule type" value="Genomic_DNA"/>
</dbReference>
<evidence type="ECO:0000313" key="4">
    <source>
        <dbReference type="Proteomes" id="UP001148838"/>
    </source>
</evidence>
<feature type="region of interest" description="Disordered" evidence="1">
    <location>
        <begin position="44"/>
        <end position="83"/>
    </location>
</feature>
<evidence type="ECO:0000256" key="1">
    <source>
        <dbReference type="SAM" id="MobiDB-lite"/>
    </source>
</evidence>
<evidence type="ECO:0000256" key="2">
    <source>
        <dbReference type="SAM" id="SignalP"/>
    </source>
</evidence>
<feature type="compositionally biased region" description="Polar residues" evidence="1">
    <location>
        <begin position="239"/>
        <end position="257"/>
    </location>
</feature>
<feature type="compositionally biased region" description="Basic and acidic residues" evidence="1">
    <location>
        <begin position="357"/>
        <end position="368"/>
    </location>
</feature>
<sequence>MQLTRVALVLCSRVQKTSILGLLLVMLPLPPVALALPLEPPGALGPPSPARGSAGMPPPPSPATASARNPSHAQEEAAFQQRGWELDVTGTGAQSKLEATSKQEPVVQDYVGETKLMSTLDSAQDLQSKPDKEFGSDTTTLPSDEAVGKTDISRHRLLAISKVVSPTDGILCRTNKKKSPTAINNVPLLMCDVDFQKRHISSEVVLTKPEDITIVDTKMVNNSVKLEVRNLEKEVFVDNSSSQGVVQNGSKTIFRNGSSRKRKIQPGSDTTTTTTKAETDTSVPKRRNLSTSNGDTSRLSVSSQESQKTDGGSEAQDQVNSVPLETQTKCKNGQKMQPLSSNSCSLHNAKNNVRKRKLDDADLTENKEPQTVPSKRRD</sequence>
<feature type="chain" id="PRO_5047166486" evidence="2">
    <location>
        <begin position="36"/>
        <end position="378"/>
    </location>
</feature>
<feature type="region of interest" description="Disordered" evidence="1">
    <location>
        <begin position="239"/>
        <end position="378"/>
    </location>
</feature>